<name>A0ACC0KMS7_CHOFU</name>
<evidence type="ECO:0000313" key="1">
    <source>
        <dbReference type="EMBL" id="KAI8437774.1"/>
    </source>
</evidence>
<dbReference type="EMBL" id="CM046120">
    <property type="protein sequence ID" value="KAI8437774.1"/>
    <property type="molecule type" value="Genomic_DNA"/>
</dbReference>
<evidence type="ECO:0000313" key="2">
    <source>
        <dbReference type="Proteomes" id="UP001064048"/>
    </source>
</evidence>
<organism evidence="1 2">
    <name type="scientific">Choristoneura fumiferana</name>
    <name type="common">Spruce budworm moth</name>
    <name type="synonym">Archips fumiferana</name>
    <dbReference type="NCBI Taxonomy" id="7141"/>
    <lineage>
        <taxon>Eukaryota</taxon>
        <taxon>Metazoa</taxon>
        <taxon>Ecdysozoa</taxon>
        <taxon>Arthropoda</taxon>
        <taxon>Hexapoda</taxon>
        <taxon>Insecta</taxon>
        <taxon>Pterygota</taxon>
        <taxon>Neoptera</taxon>
        <taxon>Endopterygota</taxon>
        <taxon>Lepidoptera</taxon>
        <taxon>Glossata</taxon>
        <taxon>Ditrysia</taxon>
        <taxon>Tortricoidea</taxon>
        <taxon>Tortricidae</taxon>
        <taxon>Tortricinae</taxon>
        <taxon>Choristoneura</taxon>
    </lineage>
</organism>
<reference evidence="1 2" key="1">
    <citation type="journal article" date="2022" name="Genome Biol. Evol.">
        <title>The Spruce Budworm Genome: Reconstructing the Evolutionary History of Antifreeze Proteins.</title>
        <authorList>
            <person name="Beliveau C."/>
            <person name="Gagne P."/>
            <person name="Picq S."/>
            <person name="Vernygora O."/>
            <person name="Keeling C.I."/>
            <person name="Pinkney K."/>
            <person name="Doucet D."/>
            <person name="Wen F."/>
            <person name="Johnston J.S."/>
            <person name="Maaroufi H."/>
            <person name="Boyle B."/>
            <person name="Laroche J."/>
            <person name="Dewar K."/>
            <person name="Juretic N."/>
            <person name="Blackburn G."/>
            <person name="Nisole A."/>
            <person name="Brunet B."/>
            <person name="Brandao M."/>
            <person name="Lumley L."/>
            <person name="Duan J."/>
            <person name="Quan G."/>
            <person name="Lucarotti C.J."/>
            <person name="Roe A.D."/>
            <person name="Sperling F.A.H."/>
            <person name="Levesque R.C."/>
            <person name="Cusson M."/>
        </authorList>
    </citation>
    <scope>NUCLEOTIDE SEQUENCE [LARGE SCALE GENOMIC DNA]</scope>
    <source>
        <strain evidence="1">Glfc:IPQL:Cfum</strain>
    </source>
</reference>
<dbReference type="Proteomes" id="UP001064048">
    <property type="component" value="Chromosome 20"/>
</dbReference>
<gene>
    <name evidence="1" type="ORF">MSG28_012005</name>
</gene>
<proteinExistence type="predicted"/>
<keyword evidence="2" id="KW-1185">Reference proteome</keyword>
<comment type="caution">
    <text evidence="1">The sequence shown here is derived from an EMBL/GenBank/DDBJ whole genome shotgun (WGS) entry which is preliminary data.</text>
</comment>
<accession>A0ACC0KMS7</accession>
<protein>
    <submittedName>
        <fullName evidence="1">Uncharacterized protein</fullName>
    </submittedName>
</protein>
<sequence>MVTIIIDGVDTSEMTREKLEQFTLKVKEELDREREERNYFQLERDKIRTFWEITRQQLEEAKAELRNRERATEEAQEENEELLETEKQKIKHLKYEQQASSAALRAENLVALKAAKEEHTEQELELLNDKRSLRKEIKEKQLAAQDELRRAKLCHAEELSKTRAEFEERAMQIEDKADKKLHETKVELTVKHRTEIAEVEERKNKQLSELIAHHERAFSDLKNYYNDITLNNLGLISSLKQQMEDMQKVKERAEKVARDALAEAKGLREPLEAAIIDNKELKRQMSNYDRDKAALAAKTKQLSSLEKQFEVLKWEYEVLQVRFDRIQVERDELKSRFSRAVLEELLKLKDTQVEDLRYEAARLRKAHDDLLATYEAKLAKLGVPAEELGFKPLKAVAVAGLSPVIGQGPAGLVTKDQI</sequence>